<evidence type="ECO:0000313" key="1">
    <source>
        <dbReference type="EMBL" id="MFD1330744.1"/>
    </source>
</evidence>
<reference evidence="2" key="1">
    <citation type="journal article" date="2019" name="Int. J. Syst. Evol. Microbiol.">
        <title>The Global Catalogue of Microorganisms (GCM) 10K type strain sequencing project: providing services to taxonomists for standard genome sequencing and annotation.</title>
        <authorList>
            <consortium name="The Broad Institute Genomics Platform"/>
            <consortium name="The Broad Institute Genome Sequencing Center for Infectious Disease"/>
            <person name="Wu L."/>
            <person name="Ma J."/>
        </authorList>
    </citation>
    <scope>NUCLEOTIDE SEQUENCE [LARGE SCALE GENOMIC DNA]</scope>
    <source>
        <strain evidence="2">CCUG 61696</strain>
    </source>
</reference>
<sequence>MQIDFGRFAPLSAVGSVPFVGLFWDVEGQLVAAGVPLSRADPYGDCLTFEGGHAEYWEAWASGGAGLLRRFALPLAVMTTEYDNHPRGRLVFDRRADAFMIYADRRLHAAEMVEEIKRRFGILDVACRIRSDPHYR</sequence>
<keyword evidence="2" id="KW-1185">Reference proteome</keyword>
<accession>A0ABW3Z3E9</accession>
<evidence type="ECO:0000313" key="2">
    <source>
        <dbReference type="Proteomes" id="UP001597171"/>
    </source>
</evidence>
<proteinExistence type="predicted"/>
<gene>
    <name evidence="1" type="ORF">ACFQ4O_01895</name>
</gene>
<dbReference type="RefSeq" id="WP_378773937.1">
    <property type="nucleotide sequence ID" value="NZ_JBHTMX010000005.1"/>
</dbReference>
<dbReference type="Proteomes" id="UP001597171">
    <property type="component" value="Unassembled WGS sequence"/>
</dbReference>
<comment type="caution">
    <text evidence="1">The sequence shown here is derived from an EMBL/GenBank/DDBJ whole genome shotgun (WGS) entry which is preliminary data.</text>
</comment>
<name>A0ABW3Z3E9_9HYPH</name>
<organism evidence="1 2">
    <name type="scientific">Methylopila musalis</name>
    <dbReference type="NCBI Taxonomy" id="1134781"/>
    <lineage>
        <taxon>Bacteria</taxon>
        <taxon>Pseudomonadati</taxon>
        <taxon>Pseudomonadota</taxon>
        <taxon>Alphaproteobacteria</taxon>
        <taxon>Hyphomicrobiales</taxon>
        <taxon>Methylopilaceae</taxon>
        <taxon>Methylopila</taxon>
    </lineage>
</organism>
<dbReference type="EMBL" id="JBHTMX010000005">
    <property type="protein sequence ID" value="MFD1330744.1"/>
    <property type="molecule type" value="Genomic_DNA"/>
</dbReference>
<protein>
    <submittedName>
        <fullName evidence="1">Uncharacterized protein</fullName>
    </submittedName>
</protein>